<dbReference type="Proteomes" id="UP000181980">
    <property type="component" value="Unassembled WGS sequence"/>
</dbReference>
<keyword evidence="1" id="KW-0812">Transmembrane</keyword>
<evidence type="ECO:0000256" key="1">
    <source>
        <dbReference type="SAM" id="Phobius"/>
    </source>
</evidence>
<proteinExistence type="predicted"/>
<dbReference type="RefSeq" id="WP_069115020.1">
    <property type="nucleotide sequence ID" value="NZ_FNUC01000003.1"/>
</dbReference>
<gene>
    <name evidence="2" type="ORF">SAMN04488561_2583</name>
</gene>
<keyword evidence="3" id="KW-1185">Reference proteome</keyword>
<keyword evidence="1" id="KW-1133">Transmembrane helix</keyword>
<sequence length="99" mass="11227">MADRETDRWSDQGDPAKARRLAWMWVSFAGIACGGAGLAWLAWWVAQVRHYEDNWRGFDEHDGFPWVFVALCAVAGVWSLFVALRQWARARYLAQGGGP</sequence>
<keyword evidence="1" id="KW-0472">Membrane</keyword>
<evidence type="ECO:0000313" key="2">
    <source>
        <dbReference type="EMBL" id="SEE75941.1"/>
    </source>
</evidence>
<accession>A0A1H5LHP2</accession>
<protein>
    <submittedName>
        <fullName evidence="2">Uncharacterized protein</fullName>
    </submittedName>
</protein>
<dbReference type="PROSITE" id="PS51257">
    <property type="entry name" value="PROKAR_LIPOPROTEIN"/>
    <property type="match status" value="1"/>
</dbReference>
<feature type="transmembrane region" description="Helical" evidence="1">
    <location>
        <begin position="63"/>
        <end position="84"/>
    </location>
</feature>
<dbReference type="AlphaFoldDB" id="A0A1H5LHP2"/>
<reference evidence="3" key="1">
    <citation type="submission" date="2016-10" db="EMBL/GenBank/DDBJ databases">
        <authorList>
            <person name="Varghese N."/>
            <person name="Submissions S."/>
        </authorList>
    </citation>
    <scope>NUCLEOTIDE SEQUENCE [LARGE SCALE GENOMIC DNA]</scope>
    <source>
        <strain evidence="3">DSM 45237</strain>
    </source>
</reference>
<evidence type="ECO:0000313" key="3">
    <source>
        <dbReference type="Proteomes" id="UP000181980"/>
    </source>
</evidence>
<dbReference type="EMBL" id="FNUC01000003">
    <property type="protein sequence ID" value="SEE75941.1"/>
    <property type="molecule type" value="Genomic_DNA"/>
</dbReference>
<name>A0A1H5LHP2_9ACTN</name>
<organism evidence="2 3">
    <name type="scientific">Jiangella alba</name>
    <dbReference type="NCBI Taxonomy" id="561176"/>
    <lineage>
        <taxon>Bacteria</taxon>
        <taxon>Bacillati</taxon>
        <taxon>Actinomycetota</taxon>
        <taxon>Actinomycetes</taxon>
        <taxon>Jiangellales</taxon>
        <taxon>Jiangellaceae</taxon>
        <taxon>Jiangella</taxon>
    </lineage>
</organism>
<feature type="transmembrane region" description="Helical" evidence="1">
    <location>
        <begin position="21"/>
        <end position="43"/>
    </location>
</feature>
<dbReference type="OrthoDB" id="5192272at2"/>